<dbReference type="SUPFAM" id="SSF63829">
    <property type="entry name" value="Calcium-dependent phosphotriesterase"/>
    <property type="match status" value="2"/>
</dbReference>
<name>A0ABX0I4R8_9FLAO</name>
<evidence type="ECO:0000259" key="3">
    <source>
        <dbReference type="Pfam" id="PF24595"/>
    </source>
</evidence>
<evidence type="ECO:0000313" key="5">
    <source>
        <dbReference type="Proteomes" id="UP000800984"/>
    </source>
</evidence>
<dbReference type="InterPro" id="IPR026444">
    <property type="entry name" value="Secre_tail"/>
</dbReference>
<accession>A0ABX0I4R8</accession>
<dbReference type="Pfam" id="PF17164">
    <property type="entry name" value="DUF5122"/>
    <property type="match status" value="8"/>
</dbReference>
<evidence type="ECO:0000256" key="1">
    <source>
        <dbReference type="ARBA" id="ARBA00022729"/>
    </source>
</evidence>
<comment type="caution">
    <text evidence="4">The sequence shown here is derived from an EMBL/GenBank/DDBJ whole genome shotgun (WGS) entry which is preliminary data.</text>
</comment>
<organism evidence="4 5">
    <name type="scientific">Flavobacterium difficile</name>
    <dbReference type="NCBI Taxonomy" id="2709659"/>
    <lineage>
        <taxon>Bacteria</taxon>
        <taxon>Pseudomonadati</taxon>
        <taxon>Bacteroidota</taxon>
        <taxon>Flavobacteriia</taxon>
        <taxon>Flavobacteriales</taxon>
        <taxon>Flavobacteriaceae</taxon>
        <taxon>Flavobacterium</taxon>
    </lineage>
</organism>
<dbReference type="RefSeq" id="WP_166075781.1">
    <property type="nucleotide sequence ID" value="NZ_JAAJBT010000001.1"/>
</dbReference>
<proteinExistence type="predicted"/>
<gene>
    <name evidence="4" type="ORF">G4D72_01325</name>
</gene>
<dbReference type="EMBL" id="JAAJBT010000001">
    <property type="protein sequence ID" value="NHM00747.1"/>
    <property type="molecule type" value="Genomic_DNA"/>
</dbReference>
<dbReference type="NCBIfam" id="TIGR04183">
    <property type="entry name" value="Por_Secre_tail"/>
    <property type="match status" value="1"/>
</dbReference>
<feature type="domain" description="DUF7619" evidence="3">
    <location>
        <begin position="965"/>
        <end position="1095"/>
    </location>
</feature>
<reference evidence="4 5" key="1">
    <citation type="submission" date="2020-02" db="EMBL/GenBank/DDBJ databases">
        <authorList>
            <person name="Chen W.-M."/>
        </authorList>
    </citation>
    <scope>NUCLEOTIDE SEQUENCE [LARGE SCALE GENOMIC DNA]</scope>
    <source>
        <strain evidence="4 5">KDG-16</strain>
    </source>
</reference>
<dbReference type="InterPro" id="IPR013431">
    <property type="entry name" value="Delta_60_rpt"/>
</dbReference>
<dbReference type="InterPro" id="IPR055353">
    <property type="entry name" value="DUF7619"/>
</dbReference>
<dbReference type="NCBIfam" id="TIGR02608">
    <property type="entry name" value="delta_60_rpt"/>
    <property type="match status" value="6"/>
</dbReference>
<sequence>MKKIIPLILFFVFKLGYSQVISPTEIDESYNYKANVFINTMSSPVILQDGKILTVFNGTINNVSHANCLVRLNADLSLDESFPVGKFTGLNSLPSILKQPDGKILLSINATSSTSTAVKYNDTVIHDGIFNRYFLIRLNQDGTLDNTFFSYNIGNSILKFKILTDGKILVHKANEILIMLDANGNFINTPLSGNYYVDNFFQLSNGRIFIVYGSSSSYYIREMNNNGQIATNFQMVSLTSTYQHDIYGPISDIQMQSDGKLIIAGRFSHINNEPREYLARLNINGALDNSFALSPSGMQSGLNANLQYTQIKSISIQPNNKILIVGNFSSYNGISSKGLIRFNSDASIDSSLDMSFGFDVQYNSPSKVISLSDEQMLIWSAVKFKEYSTPGVFKLDGLGNLMNLPSFNHQTKKVIYDSNQNILLVGNTTYASQRGLKLNDANGNIIDNLNLRLGFNSNGNSFYPDLSCNDAIIQPDGKILVCGLFQKYNENPANKIIRLNQDYSIDSTFLINGFNNNNVVINNLALQADGKIFVTGDLGDSYNGNSITSKLIRLNADGTLDSSFTMQVNQPVGKMFIQSNGKVILPSTNGLVRVNLDGTIDNTFTSTPLTNVLLLLEDDKLLVRSNNQILRLSADGTPDLNFVPIPIVGTYDFAICIQPDGRILKSEQTYSGQAYVYKIVRYNIDSSKDLAFQSGFFNSNINHISIDSYGRIFVAGSFTRYNGAWCNGTMRLLGGEAYLVNGTNRLDSNNNGCDLSDYLYPFLKFNVSYNGILNDYISNSSGNYAIPFAVGTHTITPTIENPGYFNIIPSSISVNFPNEPSPYLQNFCITPNGNHADLEIVIFPTTPARPGFNGSYKIVYKNKGNQMQSGTVSLLFDDAVLDFVSSIPYRTSLVGNTITWNFSNLAPMEKREITLTFNANSPMESPSLNGGDVLSFSASISSSLVDENPNDNVFDFNQTVVNSYDPNDKTCLQGENVTSEIIGNYVHYVIRFENTGTYNAQNISITDYIDTSKFDISTLIPLTGSHLFVTKISEGNKVEFYFENINLPFQDATNDGFVAFKIKTKPNLTVGDSFSNSANIYFDYNYPIITNEFVSTIQALSSENFDFKNYFTVYPNPSDDILNISKNDNILINNIAIYNVLGQLVISIPNAESVQNIDVSKLIEGQYFIVVKTEKGISNTKFIKM</sequence>
<dbReference type="SUPFAM" id="SSF101898">
    <property type="entry name" value="NHL repeat"/>
    <property type="match status" value="1"/>
</dbReference>
<dbReference type="Pfam" id="PF24595">
    <property type="entry name" value="DUF7619"/>
    <property type="match status" value="1"/>
</dbReference>
<evidence type="ECO:0000259" key="2">
    <source>
        <dbReference type="Pfam" id="PF18962"/>
    </source>
</evidence>
<feature type="domain" description="Secretion system C-terminal sorting" evidence="2">
    <location>
        <begin position="1113"/>
        <end position="1183"/>
    </location>
</feature>
<keyword evidence="5" id="KW-1185">Reference proteome</keyword>
<dbReference type="Gene3D" id="2.80.10.50">
    <property type="match status" value="5"/>
</dbReference>
<dbReference type="Proteomes" id="UP000800984">
    <property type="component" value="Unassembled WGS sequence"/>
</dbReference>
<keyword evidence="1" id="KW-0732">Signal</keyword>
<dbReference type="Pfam" id="PF18962">
    <property type="entry name" value="Por_Secre_tail"/>
    <property type="match status" value="1"/>
</dbReference>
<protein>
    <submittedName>
        <fullName evidence="4">T9SS type A sorting domain-containing protein</fullName>
    </submittedName>
</protein>
<evidence type="ECO:0000313" key="4">
    <source>
        <dbReference type="EMBL" id="NHM00747.1"/>
    </source>
</evidence>